<keyword evidence="1" id="KW-0812">Transmembrane</keyword>
<name>A0A1I7W6S5_HETBA</name>
<dbReference type="Proteomes" id="UP000095283">
    <property type="component" value="Unplaced"/>
</dbReference>
<dbReference type="WBParaSite" id="Hba_00308">
    <property type="protein sequence ID" value="Hba_00308"/>
    <property type="gene ID" value="Hba_00308"/>
</dbReference>
<evidence type="ECO:0000313" key="3">
    <source>
        <dbReference type="WBParaSite" id="Hba_00308"/>
    </source>
</evidence>
<organism evidence="2 3">
    <name type="scientific">Heterorhabditis bacteriophora</name>
    <name type="common">Entomopathogenic nematode worm</name>
    <dbReference type="NCBI Taxonomy" id="37862"/>
    <lineage>
        <taxon>Eukaryota</taxon>
        <taxon>Metazoa</taxon>
        <taxon>Ecdysozoa</taxon>
        <taxon>Nematoda</taxon>
        <taxon>Chromadorea</taxon>
        <taxon>Rhabditida</taxon>
        <taxon>Rhabditina</taxon>
        <taxon>Rhabditomorpha</taxon>
        <taxon>Strongyloidea</taxon>
        <taxon>Heterorhabditidae</taxon>
        <taxon>Heterorhabditis</taxon>
    </lineage>
</organism>
<proteinExistence type="predicted"/>
<evidence type="ECO:0000313" key="2">
    <source>
        <dbReference type="Proteomes" id="UP000095283"/>
    </source>
</evidence>
<feature type="transmembrane region" description="Helical" evidence="1">
    <location>
        <begin position="12"/>
        <end position="29"/>
    </location>
</feature>
<dbReference type="AlphaFoldDB" id="A0A1I7W6S5"/>
<accession>A0A1I7W6S5</accession>
<reference evidence="3" key="1">
    <citation type="submission" date="2016-11" db="UniProtKB">
        <authorList>
            <consortium name="WormBaseParasite"/>
        </authorList>
    </citation>
    <scope>IDENTIFICATION</scope>
</reference>
<evidence type="ECO:0000256" key="1">
    <source>
        <dbReference type="SAM" id="Phobius"/>
    </source>
</evidence>
<protein>
    <submittedName>
        <fullName evidence="3">Uncharacterized protein</fullName>
    </submittedName>
</protein>
<keyword evidence="1" id="KW-1133">Transmembrane helix</keyword>
<keyword evidence="2" id="KW-1185">Reference proteome</keyword>
<sequence>MYTVGSRHRGYIFSLFINVFFIFLELYLFPKLGQFFCDL</sequence>
<keyword evidence="1" id="KW-0472">Membrane</keyword>